<dbReference type="SUPFAM" id="SSF52058">
    <property type="entry name" value="L domain-like"/>
    <property type="match status" value="1"/>
</dbReference>
<dbReference type="Pfam" id="PF24758">
    <property type="entry name" value="LRR_At5g56370"/>
    <property type="match status" value="1"/>
</dbReference>
<name>A0AAV6XHN4_9LAMI</name>
<reference evidence="3" key="1">
    <citation type="submission" date="2019-10" db="EMBL/GenBank/DDBJ databases">
        <authorList>
            <person name="Zhang R."/>
            <person name="Pan Y."/>
            <person name="Wang J."/>
            <person name="Ma R."/>
            <person name="Yu S."/>
        </authorList>
    </citation>
    <scope>NUCLEOTIDE SEQUENCE</scope>
    <source>
        <strain evidence="3">LA-IB0</strain>
        <tissue evidence="3">Leaf</tissue>
    </source>
</reference>
<proteinExistence type="predicted"/>
<feature type="domain" description="FBD" evidence="2">
    <location>
        <begin position="713"/>
        <end position="781"/>
    </location>
</feature>
<evidence type="ECO:0000313" key="3">
    <source>
        <dbReference type="EMBL" id="KAG8379532.1"/>
    </source>
</evidence>
<feature type="compositionally biased region" description="Basic and acidic residues" evidence="1">
    <location>
        <begin position="138"/>
        <end position="153"/>
    </location>
</feature>
<keyword evidence="4" id="KW-1185">Reference proteome</keyword>
<sequence length="798" mass="90494">MEDESSGQLPPIKAVAEGRNYIKYKRLHSEFEQTEGVTNATVEDDSTMMDENEKNSDQHNNANAWKSGRLQQNWNGNKTERKFYTGEDEITTKIELEKMAEERRKLADQIKDRGTRPGYSFSKRGFGPYKEGSGGEQGHQDSETSKEQAHHEQQSTNHAASQSSGQGDSTFGPWMIAPSRVRRQTRNTNVGHNGNGKERNQSSKGKDEEVTKLMVFRAEGKEKATWQEVRRNVGKKDSKANINWARNIIKNKNMEEGGPSSSAQVNIQKETIEEESMNVQAHLDMGQVQKIKKGTTFQIIENSISPNHVTKPTIVAVETQTKSKKEIETPNGINSVQFQNNQPPYYQMEGRPKEIPNLQQPIDIEELETYRAMDAHNGKNHINEQSNMHGDILMTEQGNTQKSIDSIDKLFNEILCDVPCVDILDLKCQKHYGDDKIVSWVFAALQRHVRELTFEFYLYDSEALFHTLNGCKTLVELELGKNFDFNLPENFTLANVERLTLIGLTFHDDRESINELLAGCPSLDDLWLCGCDTVNLERLCIQSPLLKSLVIEDCWRGLTCDLFLNAPNLEVLIYNDCTAAEYHMRKFNSLLAVTIDVGPSTKQLEKKEEYFDDDGVSNLDSGVAELFTACSSTVRLYLAACAIQALQRSHVQVPAFQNLTFLALGCMTILGWKLLASLLSSAPNLESLQFEEGFHEYEVGFASFESLLPALPICLESKLKKIDLWVFKGEEDEMKLIGYFLKNGKVLEQLHVHCLPYEDITTLLRLFMFPRLSKTCQVLFLDRVNLPRPAADQFHFSV</sequence>
<dbReference type="SMART" id="SM00579">
    <property type="entry name" value="FBD"/>
    <property type="match status" value="1"/>
</dbReference>
<comment type="caution">
    <text evidence="3">The sequence shown here is derived from an EMBL/GenBank/DDBJ whole genome shotgun (WGS) entry which is preliminary data.</text>
</comment>
<gene>
    <name evidence="3" type="ORF">BUALT_Bualt07G0098800</name>
</gene>
<feature type="region of interest" description="Disordered" evidence="1">
    <location>
        <begin position="105"/>
        <end position="209"/>
    </location>
</feature>
<feature type="compositionally biased region" description="Basic and acidic residues" evidence="1">
    <location>
        <begin position="105"/>
        <end position="115"/>
    </location>
</feature>
<dbReference type="InterPro" id="IPR032675">
    <property type="entry name" value="LRR_dom_sf"/>
</dbReference>
<evidence type="ECO:0000259" key="2">
    <source>
        <dbReference type="SMART" id="SM00579"/>
    </source>
</evidence>
<evidence type="ECO:0000256" key="1">
    <source>
        <dbReference type="SAM" id="MobiDB-lite"/>
    </source>
</evidence>
<evidence type="ECO:0000313" key="4">
    <source>
        <dbReference type="Proteomes" id="UP000826271"/>
    </source>
</evidence>
<accession>A0AAV6XHN4</accession>
<dbReference type="Proteomes" id="UP000826271">
    <property type="component" value="Unassembled WGS sequence"/>
</dbReference>
<protein>
    <recommendedName>
        <fullName evidence="2">FBD domain-containing protein</fullName>
    </recommendedName>
</protein>
<dbReference type="PANTHER" id="PTHR31900">
    <property type="entry name" value="F-BOX/RNI SUPERFAMILY PROTEIN-RELATED"/>
    <property type="match status" value="1"/>
</dbReference>
<feature type="compositionally biased region" description="Basic and acidic residues" evidence="1">
    <location>
        <begin position="195"/>
        <end position="209"/>
    </location>
</feature>
<organism evidence="3 4">
    <name type="scientific">Buddleja alternifolia</name>
    <dbReference type="NCBI Taxonomy" id="168488"/>
    <lineage>
        <taxon>Eukaryota</taxon>
        <taxon>Viridiplantae</taxon>
        <taxon>Streptophyta</taxon>
        <taxon>Embryophyta</taxon>
        <taxon>Tracheophyta</taxon>
        <taxon>Spermatophyta</taxon>
        <taxon>Magnoliopsida</taxon>
        <taxon>eudicotyledons</taxon>
        <taxon>Gunneridae</taxon>
        <taxon>Pentapetalae</taxon>
        <taxon>asterids</taxon>
        <taxon>lamiids</taxon>
        <taxon>Lamiales</taxon>
        <taxon>Scrophulariaceae</taxon>
        <taxon>Buddlejeae</taxon>
        <taxon>Buddleja</taxon>
    </lineage>
</organism>
<feature type="region of interest" description="Disordered" evidence="1">
    <location>
        <begin position="35"/>
        <end position="80"/>
    </location>
</feature>
<dbReference type="Gene3D" id="3.80.10.10">
    <property type="entry name" value="Ribonuclease Inhibitor"/>
    <property type="match status" value="1"/>
</dbReference>
<dbReference type="InterPro" id="IPR050232">
    <property type="entry name" value="FBL13/AtMIF1-like"/>
</dbReference>
<feature type="compositionally biased region" description="Polar residues" evidence="1">
    <location>
        <begin position="58"/>
        <end position="77"/>
    </location>
</feature>
<feature type="compositionally biased region" description="Polar residues" evidence="1">
    <location>
        <begin position="154"/>
        <end position="169"/>
    </location>
</feature>
<dbReference type="AlphaFoldDB" id="A0AAV6XHN4"/>
<dbReference type="PANTHER" id="PTHR31900:SF30">
    <property type="entry name" value="SUPERFAMILY PROTEIN, PUTATIVE-RELATED"/>
    <property type="match status" value="1"/>
</dbReference>
<dbReference type="InterPro" id="IPR055411">
    <property type="entry name" value="LRR_FXL15/At3g58940/PEG3-like"/>
</dbReference>
<dbReference type="EMBL" id="WHWC01000007">
    <property type="protein sequence ID" value="KAG8379532.1"/>
    <property type="molecule type" value="Genomic_DNA"/>
</dbReference>
<dbReference type="Pfam" id="PF08387">
    <property type="entry name" value="FBD"/>
    <property type="match status" value="1"/>
</dbReference>
<dbReference type="InterPro" id="IPR006566">
    <property type="entry name" value="FBD"/>
</dbReference>